<name>A0ABV5P5U2_STRCM</name>
<dbReference type="RefSeq" id="WP_345219310.1">
    <property type="nucleotide sequence ID" value="NZ_BAAAXE010000002.1"/>
</dbReference>
<comment type="caution">
    <text evidence="1">The sequence shown here is derived from an EMBL/GenBank/DDBJ whole genome shotgun (WGS) entry which is preliminary data.</text>
</comment>
<evidence type="ECO:0000313" key="2">
    <source>
        <dbReference type="Proteomes" id="UP001589718"/>
    </source>
</evidence>
<accession>A0ABV5P5U2</accession>
<dbReference type="EMBL" id="JBHMCR010000001">
    <property type="protein sequence ID" value="MFB9518572.1"/>
    <property type="molecule type" value="Genomic_DNA"/>
</dbReference>
<organism evidence="1 2">
    <name type="scientific">Streptomyces cremeus</name>
    <dbReference type="NCBI Taxonomy" id="66881"/>
    <lineage>
        <taxon>Bacteria</taxon>
        <taxon>Bacillati</taxon>
        <taxon>Actinomycetota</taxon>
        <taxon>Actinomycetes</taxon>
        <taxon>Kitasatosporales</taxon>
        <taxon>Streptomycetaceae</taxon>
        <taxon>Streptomyces</taxon>
    </lineage>
</organism>
<protein>
    <submittedName>
        <fullName evidence="1">Uncharacterized protein</fullName>
    </submittedName>
</protein>
<sequence length="81" mass="8398">MKPVQKILPVSAGTDGDMSSIANDGTFPALGVVPLATVLLRDHPYPEVISLDGQTASVPEIEELVRDVEPDVLGVSALGTS</sequence>
<dbReference type="Proteomes" id="UP001589718">
    <property type="component" value="Unassembled WGS sequence"/>
</dbReference>
<reference evidence="1 2" key="1">
    <citation type="submission" date="2024-09" db="EMBL/GenBank/DDBJ databases">
        <authorList>
            <person name="Sun Q."/>
            <person name="Mori K."/>
        </authorList>
    </citation>
    <scope>NUCLEOTIDE SEQUENCE [LARGE SCALE GENOMIC DNA]</scope>
    <source>
        <strain evidence="1 2">JCM 4362</strain>
    </source>
</reference>
<proteinExistence type="predicted"/>
<keyword evidence="2" id="KW-1185">Reference proteome</keyword>
<evidence type="ECO:0000313" key="1">
    <source>
        <dbReference type="EMBL" id="MFB9518572.1"/>
    </source>
</evidence>
<gene>
    <name evidence="1" type="ORF">ACFFTU_01205</name>
</gene>